<evidence type="ECO:0000313" key="2">
    <source>
        <dbReference type="Proteomes" id="UP000828251"/>
    </source>
</evidence>
<dbReference type="AlphaFoldDB" id="A0A9D3ZFT1"/>
<protein>
    <submittedName>
        <fullName evidence="1">Uncharacterized protein</fullName>
    </submittedName>
</protein>
<comment type="caution">
    <text evidence="1">The sequence shown here is derived from an EMBL/GenBank/DDBJ whole genome shotgun (WGS) entry which is preliminary data.</text>
</comment>
<organism evidence="1 2">
    <name type="scientific">Gossypium stocksii</name>
    <dbReference type="NCBI Taxonomy" id="47602"/>
    <lineage>
        <taxon>Eukaryota</taxon>
        <taxon>Viridiplantae</taxon>
        <taxon>Streptophyta</taxon>
        <taxon>Embryophyta</taxon>
        <taxon>Tracheophyta</taxon>
        <taxon>Spermatophyta</taxon>
        <taxon>Magnoliopsida</taxon>
        <taxon>eudicotyledons</taxon>
        <taxon>Gunneridae</taxon>
        <taxon>Pentapetalae</taxon>
        <taxon>rosids</taxon>
        <taxon>malvids</taxon>
        <taxon>Malvales</taxon>
        <taxon>Malvaceae</taxon>
        <taxon>Malvoideae</taxon>
        <taxon>Gossypium</taxon>
    </lineage>
</organism>
<reference evidence="1 2" key="1">
    <citation type="journal article" date="2021" name="Plant Biotechnol. J.">
        <title>Multi-omics assisted identification of the key and species-specific regulatory components of drought-tolerant mechanisms in Gossypium stocksii.</title>
        <authorList>
            <person name="Yu D."/>
            <person name="Ke L."/>
            <person name="Zhang D."/>
            <person name="Wu Y."/>
            <person name="Sun Y."/>
            <person name="Mei J."/>
            <person name="Sun J."/>
            <person name="Sun Y."/>
        </authorList>
    </citation>
    <scope>NUCLEOTIDE SEQUENCE [LARGE SCALE GENOMIC DNA]</scope>
    <source>
        <strain evidence="2">cv. E1</strain>
        <tissue evidence="1">Leaf</tissue>
    </source>
</reference>
<dbReference type="Proteomes" id="UP000828251">
    <property type="component" value="Unassembled WGS sequence"/>
</dbReference>
<sequence>FIQFSPMARIKTASKTIESSRVGAAQPKRSFNADVTTRYNNDIVKSHFYFGTRVLF</sequence>
<gene>
    <name evidence="1" type="ORF">J1N35_044235</name>
</gene>
<dbReference type="EMBL" id="JAIQCV010000013">
    <property type="protein sequence ID" value="KAH1032061.1"/>
    <property type="molecule type" value="Genomic_DNA"/>
</dbReference>
<proteinExistence type="predicted"/>
<name>A0A9D3ZFT1_9ROSI</name>
<evidence type="ECO:0000313" key="1">
    <source>
        <dbReference type="EMBL" id="KAH1032061.1"/>
    </source>
</evidence>
<keyword evidence="2" id="KW-1185">Reference proteome</keyword>
<feature type="non-terminal residue" evidence="1">
    <location>
        <position position="1"/>
    </location>
</feature>
<accession>A0A9D3ZFT1</accession>